<evidence type="ECO:0000313" key="1">
    <source>
        <dbReference type="EMBL" id="GBF08250.1"/>
    </source>
</evidence>
<reference evidence="2" key="1">
    <citation type="submission" date="2018-01" db="EMBL/GenBank/DDBJ databases">
        <title>Draft Genome Sequence of the Radioresistant Bacterium Deinococcus aerius TR0125, Isolated from the Higher Atmosphere above Japan.</title>
        <authorList>
            <person name="Satoh K."/>
            <person name="Arai H."/>
            <person name="Sanzen T."/>
            <person name="Kawaguchi Y."/>
            <person name="Hayashi H."/>
            <person name="Yokobori S."/>
            <person name="Yamagishi A."/>
            <person name="Oono Y."/>
            <person name="Narumi I."/>
        </authorList>
    </citation>
    <scope>NUCLEOTIDE SEQUENCE [LARGE SCALE GENOMIC DNA]</scope>
    <source>
        <strain evidence="2">TR0125</strain>
    </source>
</reference>
<dbReference type="InterPro" id="IPR014729">
    <property type="entry name" value="Rossmann-like_a/b/a_fold"/>
</dbReference>
<organism evidence="1 2">
    <name type="scientific">Deinococcus aerius</name>
    <dbReference type="NCBI Taxonomy" id="200253"/>
    <lineage>
        <taxon>Bacteria</taxon>
        <taxon>Thermotogati</taxon>
        <taxon>Deinococcota</taxon>
        <taxon>Deinococci</taxon>
        <taxon>Deinococcales</taxon>
        <taxon>Deinococcaceae</taxon>
        <taxon>Deinococcus</taxon>
    </lineage>
</organism>
<dbReference type="Gene3D" id="3.40.50.620">
    <property type="entry name" value="HUPs"/>
    <property type="match status" value="1"/>
</dbReference>
<name>A0A2I9DC26_9DEIO</name>
<sequence length="82" mass="9138">MQQFAAFLKLRLTPPQVVKQGGPSPVGGVAGTLVRFVQDAHATQVVMGETSHSRLTEFLRGDIIKTVLRETRDVDMYVIRRD</sequence>
<dbReference type="AlphaFoldDB" id="A0A2I9DC26"/>
<dbReference type="EMBL" id="BFAG01000028">
    <property type="protein sequence ID" value="GBF08250.1"/>
    <property type="molecule type" value="Genomic_DNA"/>
</dbReference>
<dbReference type="SUPFAM" id="SSF52402">
    <property type="entry name" value="Adenine nucleotide alpha hydrolases-like"/>
    <property type="match status" value="1"/>
</dbReference>
<proteinExistence type="predicted"/>
<comment type="caution">
    <text evidence="1">The sequence shown here is derived from an EMBL/GenBank/DDBJ whole genome shotgun (WGS) entry which is preliminary data.</text>
</comment>
<protein>
    <submittedName>
        <fullName evidence="1">Uncharacterized protein</fullName>
    </submittedName>
</protein>
<keyword evidence="2" id="KW-1185">Reference proteome</keyword>
<gene>
    <name evidence="1" type="ORF">DAERI_280006</name>
</gene>
<dbReference type="Proteomes" id="UP000236569">
    <property type="component" value="Unassembled WGS sequence"/>
</dbReference>
<evidence type="ECO:0000313" key="2">
    <source>
        <dbReference type="Proteomes" id="UP000236569"/>
    </source>
</evidence>
<accession>A0A2I9DC26</accession>